<comment type="catalytic activity">
    <reaction evidence="27 32">
        <text>NAD(+) + (ADP-D-ribosyl)n-acceptor = nicotinamide + (ADP-D-ribosyl)n+1-acceptor + H(+).</text>
        <dbReference type="EC" id="2.4.2.30"/>
    </reaction>
</comment>
<dbReference type="GO" id="GO:0005730">
    <property type="term" value="C:nucleolus"/>
    <property type="evidence" value="ECO:0007669"/>
    <property type="project" value="UniProtKB-SubCell"/>
</dbReference>
<keyword evidence="15" id="KW-0013">ADP-ribosylation</keyword>
<dbReference type="EC" id="2.4.2.30" evidence="4 32"/>
<evidence type="ECO:0000256" key="26">
    <source>
        <dbReference type="ARBA" id="ARBA00024347"/>
    </source>
</evidence>
<evidence type="ECO:0000256" key="17">
    <source>
        <dbReference type="ARBA" id="ARBA00022833"/>
    </source>
</evidence>
<keyword evidence="16" id="KW-0863">Zinc-finger</keyword>
<evidence type="ECO:0000256" key="27">
    <source>
        <dbReference type="ARBA" id="ARBA00033987"/>
    </source>
</evidence>
<dbReference type="PROSITE" id="PS51060">
    <property type="entry name" value="PARP_ALPHA_HD"/>
    <property type="match status" value="1"/>
</dbReference>
<keyword evidence="23 32" id="KW-0539">Nucleus</keyword>
<dbReference type="Pfam" id="PF00644">
    <property type="entry name" value="PARP"/>
    <property type="match status" value="1"/>
</dbReference>
<dbReference type="PROSITE" id="PS51977">
    <property type="entry name" value="WGR"/>
    <property type="match status" value="1"/>
</dbReference>
<keyword evidence="13 32" id="KW-0479">Metal-binding</keyword>
<dbReference type="InterPro" id="IPR008288">
    <property type="entry name" value="PARP"/>
</dbReference>
<dbReference type="Gene3D" id="1.20.142.10">
    <property type="entry name" value="Poly(ADP-ribose) polymerase, regulatory domain"/>
    <property type="match status" value="1"/>
</dbReference>
<dbReference type="InterPro" id="IPR008893">
    <property type="entry name" value="WGR_domain"/>
</dbReference>
<evidence type="ECO:0000256" key="33">
    <source>
        <dbReference type="SAM" id="MobiDB-lite"/>
    </source>
</evidence>
<evidence type="ECO:0000256" key="16">
    <source>
        <dbReference type="ARBA" id="ARBA00022771"/>
    </source>
</evidence>
<dbReference type="GO" id="GO:0140805">
    <property type="term" value="F:NAD+-protein-serine ADP-ribosyltransferase activity"/>
    <property type="evidence" value="ECO:0007669"/>
    <property type="project" value="RHEA"/>
</dbReference>
<keyword evidence="5" id="KW-0158">Chromosome</keyword>
<dbReference type="CDD" id="cd01437">
    <property type="entry name" value="parp_like"/>
    <property type="match status" value="1"/>
</dbReference>
<keyword evidence="18" id="KW-0391">Immunity</keyword>
<accession>A0A131YW69</accession>
<feature type="domain" description="PARP-type" evidence="34">
    <location>
        <begin position="7"/>
        <end position="87"/>
    </location>
</feature>
<evidence type="ECO:0000256" key="24">
    <source>
        <dbReference type="ARBA" id="ARBA00024159"/>
    </source>
</evidence>
<dbReference type="GO" id="GO:0070212">
    <property type="term" value="P:protein poly-ADP-ribosylation"/>
    <property type="evidence" value="ECO:0007669"/>
    <property type="project" value="TreeGrafter"/>
</dbReference>
<dbReference type="SUPFAM" id="SSF52113">
    <property type="entry name" value="BRCT domain"/>
    <property type="match status" value="1"/>
</dbReference>
<keyword evidence="14" id="KW-0677">Repeat</keyword>
<evidence type="ECO:0000256" key="13">
    <source>
        <dbReference type="ARBA" id="ARBA00022723"/>
    </source>
</evidence>
<feature type="domain" description="PARP catalytic" evidence="36">
    <location>
        <begin position="752"/>
        <end position="977"/>
    </location>
</feature>
<protein>
    <recommendedName>
        <fullName evidence="31 32">Poly [ADP-ribose] polymerase</fullName>
        <ecNumber evidence="4 32">2.4.2.30</ecNumber>
    </recommendedName>
</protein>
<dbReference type="Gene3D" id="1.10.20.130">
    <property type="match status" value="1"/>
</dbReference>
<dbReference type="GO" id="GO:0051287">
    <property type="term" value="F:NAD binding"/>
    <property type="evidence" value="ECO:0007669"/>
    <property type="project" value="UniProtKB-UniRule"/>
</dbReference>
<dbReference type="PANTHER" id="PTHR10459:SF112">
    <property type="entry name" value="POLY [ADP-RIBOSE] POLYMERASE 1"/>
    <property type="match status" value="1"/>
</dbReference>
<comment type="subcellular location">
    <subcellularLocation>
        <location evidence="1">Chromosome</location>
    </subcellularLocation>
    <subcellularLocation>
        <location evidence="2">Cytoplasm</location>
        <location evidence="2">Cytosol</location>
    </subcellularLocation>
    <subcellularLocation>
        <location evidence="3">Nucleus</location>
        <location evidence="3">Nucleolus</location>
    </subcellularLocation>
</comment>
<comment type="similarity">
    <text evidence="26">Belongs to the ARTD/PARP family.</text>
</comment>
<dbReference type="Gene3D" id="3.90.228.10">
    <property type="match status" value="1"/>
</dbReference>
<dbReference type="InterPro" id="IPR038650">
    <property type="entry name" value="PADR1_C_dom_sf"/>
</dbReference>
<dbReference type="SUPFAM" id="SSF56399">
    <property type="entry name" value="ADP-ribosylation"/>
    <property type="match status" value="1"/>
</dbReference>
<keyword evidence="7" id="KW-1017">Isopeptide bond</keyword>
<dbReference type="Pfam" id="PF00645">
    <property type="entry name" value="zf-PARP"/>
    <property type="match status" value="2"/>
</dbReference>
<dbReference type="SMART" id="SM00292">
    <property type="entry name" value="BRCT"/>
    <property type="match status" value="1"/>
</dbReference>
<dbReference type="InterPro" id="IPR001357">
    <property type="entry name" value="BRCT_dom"/>
</dbReference>
<evidence type="ECO:0000256" key="19">
    <source>
        <dbReference type="ARBA" id="ARBA00023015"/>
    </source>
</evidence>
<dbReference type="Pfam" id="PF02877">
    <property type="entry name" value="PARP_reg"/>
    <property type="match status" value="1"/>
</dbReference>
<dbReference type="GO" id="GO:0003950">
    <property type="term" value="F:NAD+ poly-ADP-ribosyltransferase activity"/>
    <property type="evidence" value="ECO:0007669"/>
    <property type="project" value="UniProtKB-UniRule"/>
</dbReference>
<evidence type="ECO:0000256" key="18">
    <source>
        <dbReference type="ARBA" id="ARBA00022859"/>
    </source>
</evidence>
<dbReference type="SMART" id="SM01336">
    <property type="entry name" value="zf-PARP"/>
    <property type="match status" value="2"/>
</dbReference>
<evidence type="ECO:0000256" key="12">
    <source>
        <dbReference type="ARBA" id="ARBA00022695"/>
    </source>
</evidence>
<dbReference type="PROSITE" id="PS50064">
    <property type="entry name" value="ZF_PARP_2"/>
    <property type="match status" value="2"/>
</dbReference>
<dbReference type="InterPro" id="IPR049296">
    <property type="entry name" value="PARP1-like_PADR1_N"/>
</dbReference>
<keyword evidence="19" id="KW-0805">Transcription regulation</keyword>
<dbReference type="InterPro" id="IPR012317">
    <property type="entry name" value="Poly(ADP-ribose)pol_cat_dom"/>
</dbReference>
<name>A0A131YW69_RHIAP</name>
<dbReference type="Pfam" id="PF21728">
    <property type="entry name" value="PADR1_N"/>
    <property type="match status" value="1"/>
</dbReference>
<evidence type="ECO:0000256" key="20">
    <source>
        <dbReference type="ARBA" id="ARBA00023027"/>
    </source>
</evidence>
<organism evidence="39">
    <name type="scientific">Rhipicephalus appendiculatus</name>
    <name type="common">Brown ear tick</name>
    <dbReference type="NCBI Taxonomy" id="34631"/>
    <lineage>
        <taxon>Eukaryota</taxon>
        <taxon>Metazoa</taxon>
        <taxon>Ecdysozoa</taxon>
        <taxon>Arthropoda</taxon>
        <taxon>Chelicerata</taxon>
        <taxon>Arachnida</taxon>
        <taxon>Acari</taxon>
        <taxon>Parasitiformes</taxon>
        <taxon>Ixodida</taxon>
        <taxon>Ixodoidea</taxon>
        <taxon>Ixodidae</taxon>
        <taxon>Rhipicephalinae</taxon>
        <taxon>Rhipicephalus</taxon>
        <taxon>Rhipicephalus</taxon>
    </lineage>
</organism>
<dbReference type="CDD" id="cd08001">
    <property type="entry name" value="WGR_PARP1_like"/>
    <property type="match status" value="1"/>
</dbReference>
<dbReference type="EMBL" id="GEDV01005360">
    <property type="protein sequence ID" value="JAP83197.1"/>
    <property type="molecule type" value="Transcribed_RNA"/>
</dbReference>
<comment type="catalytic activity">
    <reaction evidence="29">
        <text>L-tyrosyl-[protein] + NAD(+) = O-(ADP-D-ribosyl)-L-tyrosyl-[protein] + nicotinamide + H(+)</text>
        <dbReference type="Rhea" id="RHEA:58236"/>
        <dbReference type="Rhea" id="RHEA-COMP:10136"/>
        <dbReference type="Rhea" id="RHEA-COMP:15092"/>
        <dbReference type="ChEBI" id="CHEBI:15378"/>
        <dbReference type="ChEBI" id="CHEBI:17154"/>
        <dbReference type="ChEBI" id="CHEBI:46858"/>
        <dbReference type="ChEBI" id="CHEBI:57540"/>
        <dbReference type="ChEBI" id="CHEBI:142557"/>
    </reaction>
    <physiologicalReaction direction="left-to-right" evidence="29">
        <dbReference type="Rhea" id="RHEA:58237"/>
    </physiologicalReaction>
</comment>
<dbReference type="InterPro" id="IPR036420">
    <property type="entry name" value="BRCT_dom_sf"/>
</dbReference>
<dbReference type="CDD" id="cd17747">
    <property type="entry name" value="BRCT_PARP1"/>
    <property type="match status" value="1"/>
</dbReference>
<dbReference type="SMART" id="SM00773">
    <property type="entry name" value="WGR"/>
    <property type="match status" value="1"/>
</dbReference>
<dbReference type="InterPro" id="IPR012982">
    <property type="entry name" value="PARP1-like_PADR1_Zn_ribbon"/>
</dbReference>
<dbReference type="PROSITE" id="PS52007">
    <property type="entry name" value="PADR1"/>
    <property type="match status" value="1"/>
</dbReference>
<proteinExistence type="inferred from homology"/>
<keyword evidence="21 32" id="KW-0238">DNA-binding</keyword>
<keyword evidence="17 32" id="KW-0862">Zinc</keyword>
<dbReference type="AlphaFoldDB" id="A0A131YW69"/>
<evidence type="ECO:0000256" key="8">
    <source>
        <dbReference type="ARBA" id="ARBA00022533"/>
    </source>
</evidence>
<dbReference type="GO" id="GO:0016779">
    <property type="term" value="F:nucleotidyltransferase activity"/>
    <property type="evidence" value="ECO:0007669"/>
    <property type="project" value="UniProtKB-KW"/>
</dbReference>
<evidence type="ECO:0000259" key="34">
    <source>
        <dbReference type="PROSITE" id="PS50064"/>
    </source>
</evidence>
<dbReference type="InterPro" id="IPR001510">
    <property type="entry name" value="Znf_PARP"/>
</dbReference>
<evidence type="ECO:0000256" key="21">
    <source>
        <dbReference type="ARBA" id="ARBA00023125"/>
    </source>
</evidence>
<dbReference type="GO" id="GO:0140807">
    <property type="term" value="F:NAD+-protein-glutamate ADP-ribosyltransferase activity"/>
    <property type="evidence" value="ECO:0007669"/>
    <property type="project" value="RHEA"/>
</dbReference>
<dbReference type="GO" id="GO:0005694">
    <property type="term" value="C:chromosome"/>
    <property type="evidence" value="ECO:0007669"/>
    <property type="project" value="UniProtKB-SubCell"/>
</dbReference>
<dbReference type="Gene3D" id="3.30.1740.10">
    <property type="entry name" value="Zinc finger, PARP-type"/>
    <property type="match status" value="2"/>
</dbReference>
<evidence type="ECO:0000256" key="1">
    <source>
        <dbReference type="ARBA" id="ARBA00004286"/>
    </source>
</evidence>
<dbReference type="InterPro" id="IPR036616">
    <property type="entry name" value="Poly(ADP-ribose)pol_reg_dom_sf"/>
</dbReference>
<evidence type="ECO:0000256" key="6">
    <source>
        <dbReference type="ARBA" id="ARBA00022490"/>
    </source>
</evidence>
<dbReference type="GO" id="GO:0140808">
    <property type="term" value="F:NAD+-protein-tyrosine ADP-ribosyltransferase activity"/>
    <property type="evidence" value="ECO:0007669"/>
    <property type="project" value="RHEA"/>
</dbReference>
<comment type="catalytic activity">
    <reaction evidence="25">
        <text>L-aspartyl-[protein] + NAD(+) = 4-O-(ADP-D-ribosyl)-L-aspartyl-[protein] + nicotinamide</text>
        <dbReference type="Rhea" id="RHEA:54424"/>
        <dbReference type="Rhea" id="RHEA-COMP:9867"/>
        <dbReference type="Rhea" id="RHEA-COMP:13832"/>
        <dbReference type="ChEBI" id="CHEBI:17154"/>
        <dbReference type="ChEBI" id="CHEBI:29961"/>
        <dbReference type="ChEBI" id="CHEBI:57540"/>
        <dbReference type="ChEBI" id="CHEBI:138102"/>
    </reaction>
    <physiologicalReaction direction="left-to-right" evidence="25">
        <dbReference type="Rhea" id="RHEA:54425"/>
    </physiologicalReaction>
</comment>
<evidence type="ECO:0000256" key="3">
    <source>
        <dbReference type="ARBA" id="ARBA00004604"/>
    </source>
</evidence>
<dbReference type="Pfam" id="PF05406">
    <property type="entry name" value="WGR"/>
    <property type="match status" value="1"/>
</dbReference>
<dbReference type="Pfam" id="PF08063">
    <property type="entry name" value="Zn_ribbon_PADR1"/>
    <property type="match status" value="1"/>
</dbReference>
<evidence type="ECO:0000256" key="31">
    <source>
        <dbReference type="ARBA" id="ARBA00071874"/>
    </source>
</evidence>
<keyword evidence="12" id="KW-0548">Nucleotidyltransferase</keyword>
<dbReference type="GO" id="GO:0140815">
    <property type="term" value="F:NAD+-protein-histidine ADP-ribosyltransferase activity"/>
    <property type="evidence" value="ECO:0007669"/>
    <property type="project" value="RHEA"/>
</dbReference>
<keyword evidence="20 32" id="KW-0520">NAD</keyword>
<evidence type="ECO:0000256" key="28">
    <source>
        <dbReference type="ARBA" id="ARBA00048241"/>
    </source>
</evidence>
<dbReference type="InterPro" id="IPR036930">
    <property type="entry name" value="WGR_dom_sf"/>
</dbReference>
<dbReference type="GO" id="GO:0006302">
    <property type="term" value="P:double-strand break repair"/>
    <property type="evidence" value="ECO:0007669"/>
    <property type="project" value="TreeGrafter"/>
</dbReference>
<dbReference type="SUPFAM" id="SSF57716">
    <property type="entry name" value="Glucocorticoid receptor-like (DNA-binding domain)"/>
    <property type="match status" value="2"/>
</dbReference>
<keyword evidence="10 32" id="KW-0328">Glycosyltransferase</keyword>
<dbReference type="GO" id="GO:0008270">
    <property type="term" value="F:zinc ion binding"/>
    <property type="evidence" value="ECO:0007669"/>
    <property type="project" value="UniProtKB-KW"/>
</dbReference>
<evidence type="ECO:0000259" key="36">
    <source>
        <dbReference type="PROSITE" id="PS51059"/>
    </source>
</evidence>
<keyword evidence="11 32" id="KW-0808">Transferase</keyword>
<dbReference type="Pfam" id="PF00533">
    <property type="entry name" value="BRCT"/>
    <property type="match status" value="1"/>
</dbReference>
<evidence type="ECO:0000313" key="39">
    <source>
        <dbReference type="EMBL" id="JAP83197.1"/>
    </source>
</evidence>
<evidence type="ECO:0000256" key="2">
    <source>
        <dbReference type="ARBA" id="ARBA00004514"/>
    </source>
</evidence>
<dbReference type="FunFam" id="3.40.50.10190:FF:000051">
    <property type="entry name" value="Poly [ADP-ribose] polymerase"/>
    <property type="match status" value="1"/>
</dbReference>
<evidence type="ECO:0000256" key="14">
    <source>
        <dbReference type="ARBA" id="ARBA00022737"/>
    </source>
</evidence>
<dbReference type="FunFam" id="1.20.142.10:FF:000001">
    <property type="entry name" value="Poly [ADP-ribose] polymerase"/>
    <property type="match status" value="1"/>
</dbReference>
<dbReference type="Gene3D" id="2.20.25.630">
    <property type="match status" value="1"/>
</dbReference>
<dbReference type="SUPFAM" id="SSF47587">
    <property type="entry name" value="Domain of poly(ADP-ribose) polymerase"/>
    <property type="match status" value="1"/>
</dbReference>
<feature type="domain" description="WGR" evidence="38">
    <location>
        <begin position="505"/>
        <end position="602"/>
    </location>
</feature>
<evidence type="ECO:0000256" key="4">
    <source>
        <dbReference type="ARBA" id="ARBA00012020"/>
    </source>
</evidence>
<dbReference type="Gene3D" id="3.40.50.10190">
    <property type="entry name" value="BRCT domain"/>
    <property type="match status" value="1"/>
</dbReference>
<evidence type="ECO:0000256" key="23">
    <source>
        <dbReference type="ARBA" id="ARBA00023242"/>
    </source>
</evidence>
<evidence type="ECO:0000256" key="22">
    <source>
        <dbReference type="ARBA" id="ARBA00023163"/>
    </source>
</evidence>
<comment type="catalytic activity">
    <reaction evidence="28">
        <text>L-histidyl-[protein] + NAD(+) = N(tele)-(ADP-D-ribosyl)-L-histidyl-[protein] + nicotinamide + H(+)</text>
        <dbReference type="Rhea" id="RHEA:72071"/>
        <dbReference type="Rhea" id="RHEA-COMP:9745"/>
        <dbReference type="Rhea" id="RHEA-COMP:18085"/>
        <dbReference type="ChEBI" id="CHEBI:15378"/>
        <dbReference type="ChEBI" id="CHEBI:17154"/>
        <dbReference type="ChEBI" id="CHEBI:29979"/>
        <dbReference type="ChEBI" id="CHEBI:57540"/>
        <dbReference type="ChEBI" id="CHEBI:191398"/>
    </reaction>
    <physiologicalReaction direction="left-to-right" evidence="28">
        <dbReference type="Rhea" id="RHEA:72072"/>
    </physiologicalReaction>
</comment>
<dbReference type="PIRSF" id="PIRSF000489">
    <property type="entry name" value="NAD_ADPRT"/>
    <property type="match status" value="1"/>
</dbReference>
<evidence type="ECO:0000256" key="7">
    <source>
        <dbReference type="ARBA" id="ARBA00022499"/>
    </source>
</evidence>
<evidence type="ECO:0000256" key="15">
    <source>
        <dbReference type="ARBA" id="ARBA00022765"/>
    </source>
</evidence>
<evidence type="ECO:0000259" key="38">
    <source>
        <dbReference type="PROSITE" id="PS51977"/>
    </source>
</evidence>
<evidence type="ECO:0000259" key="35">
    <source>
        <dbReference type="PROSITE" id="PS50172"/>
    </source>
</evidence>
<feature type="domain" description="PARP alpha-helical" evidence="37">
    <location>
        <begin position="624"/>
        <end position="741"/>
    </location>
</feature>
<evidence type="ECO:0000259" key="37">
    <source>
        <dbReference type="PROSITE" id="PS51060"/>
    </source>
</evidence>
<evidence type="ECO:0000256" key="30">
    <source>
        <dbReference type="ARBA" id="ARBA00048575"/>
    </source>
</evidence>
<dbReference type="PANTHER" id="PTHR10459">
    <property type="entry name" value="DNA LIGASE"/>
    <property type="match status" value="1"/>
</dbReference>
<reference evidence="39" key="1">
    <citation type="journal article" date="2016" name="Ticks Tick Borne Dis.">
        <title>De novo assembly and annotation of the salivary gland transcriptome of Rhipicephalus appendiculatus male and female ticks during blood feeding.</title>
        <authorList>
            <person name="de Castro M.H."/>
            <person name="de Klerk D."/>
            <person name="Pienaar R."/>
            <person name="Latif A.A."/>
            <person name="Rees D.J."/>
            <person name="Mans B.J."/>
        </authorList>
    </citation>
    <scope>NUCLEOTIDE SEQUENCE</scope>
    <source>
        <tissue evidence="39">Salivary glands</tissue>
    </source>
</reference>
<keyword evidence="6" id="KW-0963">Cytoplasm</keyword>
<dbReference type="FunFam" id="3.90.228.10:FF:000002">
    <property type="entry name" value="Poly [ADP-ribose] polymerase"/>
    <property type="match status" value="1"/>
</dbReference>
<feature type="region of interest" description="Disordered" evidence="33">
    <location>
        <begin position="188"/>
        <end position="218"/>
    </location>
</feature>
<feature type="domain" description="PARP-type" evidence="34">
    <location>
        <begin position="101"/>
        <end position="190"/>
    </location>
</feature>
<feature type="domain" description="BRCT" evidence="35">
    <location>
        <begin position="363"/>
        <end position="454"/>
    </location>
</feature>
<evidence type="ECO:0000256" key="32">
    <source>
        <dbReference type="PIRNR" id="PIRNR000489"/>
    </source>
</evidence>
<dbReference type="SMART" id="SM01335">
    <property type="entry name" value="PADR1"/>
    <property type="match status" value="1"/>
</dbReference>
<keyword evidence="9" id="KW-0399">Innate immunity</keyword>
<dbReference type="GO" id="GO:0003677">
    <property type="term" value="F:DNA binding"/>
    <property type="evidence" value="ECO:0007669"/>
    <property type="project" value="UniProtKB-UniRule"/>
</dbReference>
<dbReference type="PROSITE" id="PS51059">
    <property type="entry name" value="PARP_CATALYTIC"/>
    <property type="match status" value="1"/>
</dbReference>
<dbReference type="InterPro" id="IPR004102">
    <property type="entry name" value="Poly(ADP-ribose)pol_reg_dom"/>
</dbReference>
<evidence type="ECO:0000256" key="11">
    <source>
        <dbReference type="ARBA" id="ARBA00022679"/>
    </source>
</evidence>
<dbReference type="GO" id="GO:0140806">
    <property type="term" value="F:NAD+-protein-aspartate ADP-ribosyltransferase activity"/>
    <property type="evidence" value="ECO:0007669"/>
    <property type="project" value="RHEA"/>
</dbReference>
<dbReference type="PROSITE" id="PS50172">
    <property type="entry name" value="BRCT"/>
    <property type="match status" value="1"/>
</dbReference>
<evidence type="ECO:0000256" key="5">
    <source>
        <dbReference type="ARBA" id="ARBA00022454"/>
    </source>
</evidence>
<evidence type="ECO:0000256" key="29">
    <source>
        <dbReference type="ARBA" id="ARBA00048339"/>
    </source>
</evidence>
<dbReference type="GO" id="GO:0045087">
    <property type="term" value="P:innate immune response"/>
    <property type="evidence" value="ECO:0007669"/>
    <property type="project" value="UniProtKB-KW"/>
</dbReference>
<comment type="catalytic activity">
    <reaction evidence="24">
        <text>L-glutamyl-[protein] + NAD(+) = 5-O-(ADP-D-ribosyl)-L-glutamyl-[protein] + nicotinamide</text>
        <dbReference type="Rhea" id="RHEA:58224"/>
        <dbReference type="Rhea" id="RHEA-COMP:10208"/>
        <dbReference type="Rhea" id="RHEA-COMP:15089"/>
        <dbReference type="ChEBI" id="CHEBI:17154"/>
        <dbReference type="ChEBI" id="CHEBI:29973"/>
        <dbReference type="ChEBI" id="CHEBI:57540"/>
        <dbReference type="ChEBI" id="CHEBI:142540"/>
    </reaction>
    <physiologicalReaction direction="left-to-right" evidence="24">
        <dbReference type="Rhea" id="RHEA:58225"/>
    </physiologicalReaction>
</comment>
<evidence type="ECO:0000256" key="9">
    <source>
        <dbReference type="ARBA" id="ARBA00022588"/>
    </source>
</evidence>
<comment type="catalytic activity">
    <reaction evidence="30">
        <text>L-seryl-[protein] + NAD(+) = O-(ADP-D-ribosyl)-L-seryl-[protein] + nicotinamide + H(+)</text>
        <dbReference type="Rhea" id="RHEA:58232"/>
        <dbReference type="Rhea" id="RHEA-COMP:9863"/>
        <dbReference type="Rhea" id="RHEA-COMP:15091"/>
        <dbReference type="ChEBI" id="CHEBI:15378"/>
        <dbReference type="ChEBI" id="CHEBI:17154"/>
        <dbReference type="ChEBI" id="CHEBI:29999"/>
        <dbReference type="ChEBI" id="CHEBI:57540"/>
        <dbReference type="ChEBI" id="CHEBI:142556"/>
    </reaction>
    <physiologicalReaction direction="left-to-right" evidence="30">
        <dbReference type="Rhea" id="RHEA:58233"/>
    </physiologicalReaction>
</comment>
<sequence length="977" mass="109934">MAEDLPYMAEYAKSGRASCKGCKSKIDNAELRLAVMVQSPMFDGKTPNWYHFMCFFAKQRPKSVGDIDKFGTLRYEDQKRIQEKIETKLATGTTEEDLKDFATEYAKSGKSTCKGCNEKIAKGVVRISKNDYDSGYAKMRGAIPMWFHVDCFVQKRDDLDYTLGAESLPGFMTLGVDDQKMLKEKLKKLDRKRKPKEGGDVVDGPSAAKQPKKEVDVEEEKALKKQSDRVFKLRGDLQKNLSKKELQELLEFNSLDIPPGESRILDLLSDCMAFGVPSRCPECKEGQLKLKTHGYTCTGNISAWTKCTYVTLEPARVPFKIPQDFKETYPFLNNYKSVTKKRIFPKNLPKPTEASTSANGSVGKQRPLDGLEVVFSKTATPVEELKKKVTSLGAKVAAKVSDKTLCLVATAEEVKKKSKRVKEAEALNVHVVSEDFIDCLTSGGAVADIDKFKLASWGGDAGSKIEKYKSKSQMDRMFAKSGPSTMKLTVKGLAAVEPDSGLADVAHVYTKGDEIYSSVLGLVDVSKGTNSYYKLQLLESDKKNRYWVFRAWGRVGTSVGGNKVEEMDSLHEAKTHFKSLFEEKTGNLWEDRKDFVKQPNRFYPLELDYGQESVDKKQLKPSKDSKLPMAIQELICMIFDINNFEKTMLEFEIDLTKMPLGKLSKRQIQKAYSVLTELTELIKSGGTDNQFTDASNRFYTLIPHDFGMSKPTILKDDKLIEQKVNMLSSLLEIEVAVNLLKNEGETEEDKLHPVDFHYSQLKTDIQVLDRSHDEFSLMSKFVETTHAETHRSYKLEILELFKVVKDGEAKRYKPFRKLHNRKLLWHGSRLANFAGILSQGLRIAPPEAPVTGYMFGKGIYFADMVSKSANYCCTSPSSPVGLLLLCEVALGNMYERKNAEFITKLPPNYHSTKGVGMTYPNPEHKVVTPEGVEVPLGPSVKDTKAGGSSLLYNEYIVYDTAQVTMRYLMKVKFNYSV</sequence>
<dbReference type="InterPro" id="IPR050800">
    <property type="entry name" value="ARTD/PARP"/>
</dbReference>
<keyword evidence="8" id="KW-0021">Allosteric enzyme</keyword>
<dbReference type="InterPro" id="IPR036957">
    <property type="entry name" value="Znf_PARP_sf"/>
</dbReference>
<evidence type="ECO:0000256" key="25">
    <source>
        <dbReference type="ARBA" id="ARBA00024164"/>
    </source>
</evidence>
<keyword evidence="22" id="KW-0804">Transcription</keyword>
<evidence type="ECO:0000256" key="10">
    <source>
        <dbReference type="ARBA" id="ARBA00022676"/>
    </source>
</evidence>
<dbReference type="GO" id="GO:0005829">
    <property type="term" value="C:cytosol"/>
    <property type="evidence" value="ECO:0007669"/>
    <property type="project" value="UniProtKB-SubCell"/>
</dbReference>
<dbReference type="SUPFAM" id="SSF142921">
    <property type="entry name" value="WGR domain-like"/>
    <property type="match status" value="1"/>
</dbReference>